<reference evidence="2" key="1">
    <citation type="journal article" date="2019" name="Int. J. Syst. Evol. Microbiol.">
        <title>The Global Catalogue of Microorganisms (GCM) 10K type strain sequencing project: providing services to taxonomists for standard genome sequencing and annotation.</title>
        <authorList>
            <consortium name="The Broad Institute Genomics Platform"/>
            <consortium name="The Broad Institute Genome Sequencing Center for Infectious Disease"/>
            <person name="Wu L."/>
            <person name="Ma J."/>
        </authorList>
    </citation>
    <scope>NUCLEOTIDE SEQUENCE [LARGE SCALE GENOMIC DNA]</scope>
    <source>
        <strain evidence="2">CCUG 50349</strain>
    </source>
</reference>
<dbReference type="InterPro" id="IPR019861">
    <property type="entry name" value="PorP/SprF_Bacteroidetes"/>
</dbReference>
<dbReference type="EMBL" id="JBHSGW010000001">
    <property type="protein sequence ID" value="MFC4738397.1"/>
    <property type="molecule type" value="Genomic_DNA"/>
</dbReference>
<proteinExistence type="predicted"/>
<dbReference type="Proteomes" id="UP001595885">
    <property type="component" value="Unassembled WGS sequence"/>
</dbReference>
<sequence>MKNIFKIIVSLVMVNTYAQELTIPTYTQYLGDNPYVISPAYAGIGDNIKIRINGLTQWVGLKNAPDNQSLAVDGRLGQRSGIGGFIYNDKNGNTFQKGGKVSFAHHLILDYYENRYVSFGMSFVMNQFYIDATQFDPSYDPIVTNNRDLNNYNIDLGFLYRQQGFYFAANVANLLDKDTDKFLIKEPNILRNFSAYTGYKIKSNNNSDIEYEPSVFYQFYQSDKRSSTDVNLKIRFMDYEDYYWAGISYRFLNDQLFQPLNIGPMGGLKKNNFYFAYSYQYTTNALSSFNSGTHMVTLGYDIFQGLSNCPCTSNEID</sequence>
<protein>
    <submittedName>
        <fullName evidence="1">Type IX secretion system membrane protein PorP/SprF</fullName>
    </submittedName>
</protein>
<gene>
    <name evidence="1" type="ORF">ACFO3U_00160</name>
</gene>
<organism evidence="1 2">
    <name type="scientific">Flavobacterium ponti</name>
    <dbReference type="NCBI Taxonomy" id="665133"/>
    <lineage>
        <taxon>Bacteria</taxon>
        <taxon>Pseudomonadati</taxon>
        <taxon>Bacteroidota</taxon>
        <taxon>Flavobacteriia</taxon>
        <taxon>Flavobacteriales</taxon>
        <taxon>Flavobacteriaceae</taxon>
        <taxon>Flavobacterium</taxon>
    </lineage>
</organism>
<name>A0ABV9P2P9_9FLAO</name>
<evidence type="ECO:0000313" key="1">
    <source>
        <dbReference type="EMBL" id="MFC4738397.1"/>
    </source>
</evidence>
<comment type="caution">
    <text evidence="1">The sequence shown here is derived from an EMBL/GenBank/DDBJ whole genome shotgun (WGS) entry which is preliminary data.</text>
</comment>
<dbReference type="Pfam" id="PF11751">
    <property type="entry name" value="PorP_SprF"/>
    <property type="match status" value="1"/>
</dbReference>
<keyword evidence="2" id="KW-1185">Reference proteome</keyword>
<dbReference type="RefSeq" id="WP_379737281.1">
    <property type="nucleotide sequence ID" value="NZ_JBHSGW010000001.1"/>
</dbReference>
<accession>A0ABV9P2P9</accession>
<evidence type="ECO:0000313" key="2">
    <source>
        <dbReference type="Proteomes" id="UP001595885"/>
    </source>
</evidence>
<dbReference type="NCBIfam" id="TIGR03519">
    <property type="entry name" value="T9SS_PorP_fam"/>
    <property type="match status" value="1"/>
</dbReference>